<name>H5SNL6_9BACT</name>
<dbReference type="InterPro" id="IPR051479">
    <property type="entry name" value="PorB-like"/>
</dbReference>
<dbReference type="GO" id="GO:0016491">
    <property type="term" value="F:oxidoreductase activity"/>
    <property type="evidence" value="ECO:0007669"/>
    <property type="project" value="UniProtKB-KW"/>
</dbReference>
<dbReference type="SUPFAM" id="SSF52518">
    <property type="entry name" value="Thiamin diphosphate-binding fold (THDP-binding)"/>
    <property type="match status" value="1"/>
</dbReference>
<organism evidence="3">
    <name type="scientific">uncultured Acetothermia bacterium</name>
    <dbReference type="NCBI Taxonomy" id="236499"/>
    <lineage>
        <taxon>Bacteria</taxon>
        <taxon>Candidatus Bipolaricaulota</taxon>
        <taxon>environmental samples</taxon>
    </lineage>
</organism>
<dbReference type="PANTHER" id="PTHR42897">
    <property type="entry name" value="PYRUVATE SYNTHASE SUBUNIT PORB"/>
    <property type="match status" value="1"/>
</dbReference>
<dbReference type="InterPro" id="IPR029061">
    <property type="entry name" value="THDP-binding"/>
</dbReference>
<reference evidence="3" key="2">
    <citation type="journal article" date="2012" name="PLoS ONE">
        <title>A Deeply Branching Thermophilic Bacterium with an Ancient Acetyl-CoA Pathway Dominates a Subsurface Ecosystem.</title>
        <authorList>
            <person name="Takami H."/>
            <person name="Noguchi H."/>
            <person name="Takaki Y."/>
            <person name="Uchiyama I."/>
            <person name="Toyoda A."/>
            <person name="Nishi S."/>
            <person name="Chee G.-J."/>
            <person name="Arai W."/>
            <person name="Nunoura T."/>
            <person name="Itoh T."/>
            <person name="Hattori M."/>
            <person name="Takai K."/>
        </authorList>
    </citation>
    <scope>NUCLEOTIDE SEQUENCE</scope>
</reference>
<evidence type="ECO:0000256" key="1">
    <source>
        <dbReference type="ARBA" id="ARBA00023002"/>
    </source>
</evidence>
<dbReference type="AlphaFoldDB" id="H5SNL6"/>
<reference evidence="3" key="1">
    <citation type="journal article" date="2005" name="Environ. Microbiol.">
        <title>Genetic and functional properties of uncultivated thermophilic crenarchaeotes from a subsurface gold mine as revealed by analysis of genome fragments.</title>
        <authorList>
            <person name="Nunoura T."/>
            <person name="Hirayama H."/>
            <person name="Takami H."/>
            <person name="Oida H."/>
            <person name="Nishi S."/>
            <person name="Shimamura S."/>
            <person name="Suzuki Y."/>
            <person name="Inagaki F."/>
            <person name="Takai K."/>
            <person name="Nealson K.H."/>
            <person name="Horikoshi K."/>
        </authorList>
    </citation>
    <scope>NUCLEOTIDE SEQUENCE</scope>
</reference>
<dbReference type="GO" id="GO:0030976">
    <property type="term" value="F:thiamine pyrophosphate binding"/>
    <property type="evidence" value="ECO:0007669"/>
    <property type="project" value="InterPro"/>
</dbReference>
<proteinExistence type="predicted"/>
<sequence length="327" mass="36418">MPNTKELARHEEREKRFTGAHALCAGCGIPVCVRTILNAIEEPVVVINATGCLEVATTRYPTTAWNIPWIHVAFENAAAVASGVEAAYRALRRRGKISKEIRFVAFGGDGGTYDIGLQALSGALERGHRFLYVCYDNEAYMNTGNQRSGATPFAAQTSTAPVGERSFGKPQRRKDLTEIVAAHHIPYVAQASISDWYDLAVKARKAVAADGPAFLNVLSTCPRGWGHPTDQSIKIAHLGVETCYWPLYEIVDGRYFLNYIPEEKLPITEWLRPQRRFAHLFEPGHAALIAQIQQHVDEDWEKLLRKCEGPNPTHFLKGKGPHREGYL</sequence>
<protein>
    <submittedName>
        <fullName evidence="3">Pyruvate ferredoxin oxidoreductase beta subunit</fullName>
    </submittedName>
</protein>
<dbReference type="PANTHER" id="PTHR42897:SF2">
    <property type="entry name" value="PYRUVATE SYNTHASE SUBUNIT PORB"/>
    <property type="match status" value="1"/>
</dbReference>
<dbReference type="InterPro" id="IPR011766">
    <property type="entry name" value="TPP_enzyme_TPP-bd"/>
</dbReference>
<gene>
    <name evidence="3" type="ORF">HGMM_F52D02C31</name>
</gene>
<dbReference type="Pfam" id="PF02775">
    <property type="entry name" value="TPP_enzyme_C"/>
    <property type="match status" value="1"/>
</dbReference>
<keyword evidence="3" id="KW-0670">Pyruvate</keyword>
<evidence type="ECO:0000313" key="3">
    <source>
        <dbReference type="EMBL" id="BAL57752.1"/>
    </source>
</evidence>
<dbReference type="Gene3D" id="3.40.50.970">
    <property type="match status" value="2"/>
</dbReference>
<accession>H5SNL6</accession>
<dbReference type="EMBL" id="AP011783">
    <property type="protein sequence ID" value="BAL57752.1"/>
    <property type="molecule type" value="Genomic_DNA"/>
</dbReference>
<evidence type="ECO:0000259" key="2">
    <source>
        <dbReference type="Pfam" id="PF02775"/>
    </source>
</evidence>
<keyword evidence="1" id="KW-0560">Oxidoreductase</keyword>
<feature type="domain" description="Thiamine pyrophosphate enzyme TPP-binding" evidence="2">
    <location>
        <begin position="50"/>
        <end position="217"/>
    </location>
</feature>
<dbReference type="CDD" id="cd03376">
    <property type="entry name" value="TPP_PFOR_porB_like"/>
    <property type="match status" value="1"/>
</dbReference>